<dbReference type="PRINTS" id="PR01270">
    <property type="entry name" value="HDASUPER"/>
</dbReference>
<dbReference type="InterPro" id="IPR023696">
    <property type="entry name" value="Ureohydrolase_dom_sf"/>
</dbReference>
<comment type="similarity">
    <text evidence="8 9">Belongs to the histone deacetylase family. HD Type 1 subfamily.</text>
</comment>
<keyword evidence="15" id="KW-1185">Reference proteome</keyword>
<feature type="binding site" evidence="11">
    <location>
        <position position="321"/>
    </location>
    <ligand>
        <name>substrate</name>
    </ligand>
</feature>
<protein>
    <recommendedName>
        <fullName evidence="2 9">Histone deacetylase</fullName>
        <ecNumber evidence="2 9">3.5.1.98</ecNumber>
    </recommendedName>
</protein>
<dbReference type="InterPro" id="IPR023801">
    <property type="entry name" value="His_deacetylse_dom"/>
</dbReference>
<evidence type="ECO:0000256" key="8">
    <source>
        <dbReference type="ARBA" id="ARBA00061569"/>
    </source>
</evidence>
<dbReference type="AlphaFoldDB" id="A0AAE9W793"/>
<dbReference type="GO" id="GO:0141221">
    <property type="term" value="F:histone deacetylase activity, hydrolytic mechanism"/>
    <property type="evidence" value="ECO:0007669"/>
    <property type="project" value="UniProtKB-EC"/>
</dbReference>
<feature type="binding site" evidence="11">
    <location>
        <position position="116"/>
    </location>
    <ligand>
        <name>substrate</name>
    </ligand>
</feature>
<dbReference type="InterPro" id="IPR000286">
    <property type="entry name" value="HDACs"/>
</dbReference>
<feature type="active site" description="Proton acceptor" evidence="10">
    <location>
        <position position="158"/>
    </location>
</feature>
<proteinExistence type="inferred from homology"/>
<evidence type="ECO:0000256" key="2">
    <source>
        <dbReference type="ARBA" id="ARBA00012111"/>
    </source>
</evidence>
<feature type="binding site" evidence="12">
    <location>
        <position position="193"/>
    </location>
    <ligand>
        <name>a divalent metal cation</name>
        <dbReference type="ChEBI" id="CHEBI:60240"/>
    </ligand>
</feature>
<keyword evidence="5 9" id="KW-0805">Transcription regulation</keyword>
<evidence type="ECO:0000256" key="3">
    <source>
        <dbReference type="ARBA" id="ARBA00022801"/>
    </source>
</evidence>
<evidence type="ECO:0000256" key="4">
    <source>
        <dbReference type="ARBA" id="ARBA00022853"/>
    </source>
</evidence>
<dbReference type="Pfam" id="PF00850">
    <property type="entry name" value="Hist_deacetyl"/>
    <property type="match status" value="1"/>
</dbReference>
<dbReference type="PRINTS" id="PR01271">
    <property type="entry name" value="HISDACETLASE"/>
</dbReference>
<evidence type="ECO:0000256" key="7">
    <source>
        <dbReference type="ARBA" id="ARBA00023242"/>
    </source>
</evidence>
<name>A0AAE9W793_9SCHI</name>
<reference evidence="14 15" key="1">
    <citation type="journal article" date="2023" name="G3 (Bethesda)">
        <title>A high-quality reference genome for the fission yeast Schizosaccharomyces osmophilus.</title>
        <authorList>
            <person name="Jia G.S."/>
            <person name="Zhang W.C."/>
            <person name="Liang Y."/>
            <person name="Liu X.H."/>
            <person name="Rhind N."/>
            <person name="Pidoux A."/>
            <person name="Brysch-Herzberg M."/>
            <person name="Du L.L."/>
        </authorList>
    </citation>
    <scope>NUCLEOTIDE SEQUENCE [LARGE SCALE GENOMIC DNA]</scope>
    <source>
        <strain evidence="14 15">CBS 15793</strain>
    </source>
</reference>
<dbReference type="FunFam" id="3.40.800.20:FF:000007">
    <property type="entry name" value="Histone deacetylase"/>
    <property type="match status" value="1"/>
</dbReference>
<feature type="binding site" evidence="11">
    <location>
        <position position="166"/>
    </location>
    <ligand>
        <name>substrate</name>
    </ligand>
</feature>
<evidence type="ECO:0000256" key="6">
    <source>
        <dbReference type="ARBA" id="ARBA00023163"/>
    </source>
</evidence>
<dbReference type="EMBL" id="CP115611">
    <property type="protein sequence ID" value="WBW71227.1"/>
    <property type="molecule type" value="Genomic_DNA"/>
</dbReference>
<evidence type="ECO:0000256" key="5">
    <source>
        <dbReference type="ARBA" id="ARBA00023015"/>
    </source>
</evidence>
<dbReference type="Gene3D" id="3.40.800.20">
    <property type="entry name" value="Histone deacetylase domain"/>
    <property type="match status" value="1"/>
</dbReference>
<feature type="binding site" evidence="12">
    <location>
        <position position="195"/>
    </location>
    <ligand>
        <name>a divalent metal cation</name>
        <dbReference type="ChEBI" id="CHEBI:60240"/>
    </ligand>
</feature>
<dbReference type="GO" id="GO:0046872">
    <property type="term" value="F:metal ion binding"/>
    <property type="evidence" value="ECO:0007669"/>
    <property type="project" value="UniProtKB-KW"/>
</dbReference>
<keyword evidence="3 9" id="KW-0378">Hydrolase</keyword>
<sequence>MSVEETDTSFNDVEYGSFFSFRPQKRKVTYHLDEQVGNYHYGDKHPMKPHRITIANHLVMGYGLHDKMNVYSPRKATFNEMASFHREDYLNFLQKITPDDAESYADTFQNFNIGADCPIFDGVYEFSQRSAGASLDASRKLTQGQTDIAINWSGGLHHAKRAEASGFCYVNDIVLAILNMLRYFPRVLYIDIDIHHGDGVQQAFYESDRVLTVSFHKYNGDFFPATGNFDEHGIKGGKYFAMNVPLDDGIGDDQYTSLYKSIIEPTINTFQPSAIVLQCGADSLGYDRLGVFNLSIRAHGECVKFTKSFNIPMLVVGGGGYTLRNVARAWCYETSICVDEPVPSQLPKDTSYYEFFSPDYTLHPKLITKIENKNSPKMLEDLRIRALEQLRYLGSAPSVQLQQIPPDLTGHLDEEDDRLNDEFLDKVLDVRVNG</sequence>
<dbReference type="SUPFAM" id="SSF52768">
    <property type="entry name" value="Arginase/deacetylase"/>
    <property type="match status" value="1"/>
</dbReference>
<dbReference type="InterPro" id="IPR037138">
    <property type="entry name" value="His_deacetylse_dom_sf"/>
</dbReference>
<comment type="catalytic activity">
    <reaction evidence="9">
        <text>N(6)-acetyl-L-lysyl-[histone] + H2O = L-lysyl-[histone] + acetate</text>
        <dbReference type="Rhea" id="RHEA:58196"/>
        <dbReference type="Rhea" id="RHEA-COMP:9845"/>
        <dbReference type="Rhea" id="RHEA-COMP:11338"/>
        <dbReference type="ChEBI" id="CHEBI:15377"/>
        <dbReference type="ChEBI" id="CHEBI:29969"/>
        <dbReference type="ChEBI" id="CHEBI:30089"/>
        <dbReference type="ChEBI" id="CHEBI:61930"/>
        <dbReference type="EC" id="3.5.1.98"/>
    </reaction>
</comment>
<dbReference type="GO" id="GO:0034967">
    <property type="term" value="C:Set3 complex"/>
    <property type="evidence" value="ECO:0007669"/>
    <property type="project" value="UniProtKB-ARBA"/>
</dbReference>
<dbReference type="Proteomes" id="UP001212411">
    <property type="component" value="Chromosome 1"/>
</dbReference>
<evidence type="ECO:0000256" key="11">
    <source>
        <dbReference type="PIRSR" id="PIRSR037913-2"/>
    </source>
</evidence>
<evidence type="ECO:0000256" key="1">
    <source>
        <dbReference type="ARBA" id="ARBA00004123"/>
    </source>
</evidence>
<dbReference type="RefSeq" id="XP_056035470.1">
    <property type="nucleotide sequence ID" value="XM_056179121.1"/>
</dbReference>
<keyword evidence="7 9" id="KW-0539">Nucleus</keyword>
<dbReference type="GO" id="GO:0070210">
    <property type="term" value="C:Rpd3L-Expanded complex"/>
    <property type="evidence" value="ECO:0007669"/>
    <property type="project" value="TreeGrafter"/>
</dbReference>
<dbReference type="PANTHER" id="PTHR10625">
    <property type="entry name" value="HISTONE DEACETYLASE HDAC1-RELATED"/>
    <property type="match status" value="1"/>
</dbReference>
<evidence type="ECO:0000313" key="15">
    <source>
        <dbReference type="Proteomes" id="UP001212411"/>
    </source>
</evidence>
<evidence type="ECO:0000313" key="14">
    <source>
        <dbReference type="EMBL" id="WBW71227.1"/>
    </source>
</evidence>
<feature type="binding site" evidence="12">
    <location>
        <position position="282"/>
    </location>
    <ligand>
        <name>a divalent metal cation</name>
        <dbReference type="ChEBI" id="CHEBI:60240"/>
    </ligand>
</feature>
<evidence type="ECO:0000259" key="13">
    <source>
        <dbReference type="Pfam" id="PF00850"/>
    </source>
</evidence>
<accession>A0AAE9W793</accession>
<organism evidence="14 15">
    <name type="scientific">Schizosaccharomyces osmophilus</name>
    <dbReference type="NCBI Taxonomy" id="2545709"/>
    <lineage>
        <taxon>Eukaryota</taxon>
        <taxon>Fungi</taxon>
        <taxon>Dikarya</taxon>
        <taxon>Ascomycota</taxon>
        <taxon>Taphrinomycotina</taxon>
        <taxon>Schizosaccharomycetes</taxon>
        <taxon>Schizosaccharomycetales</taxon>
        <taxon>Schizosaccharomycetaceae</taxon>
        <taxon>Schizosaccharomyces</taxon>
    </lineage>
</organism>
<dbReference type="EC" id="3.5.1.98" evidence="2 9"/>
<keyword evidence="6 9" id="KW-0804">Transcription</keyword>
<dbReference type="InterPro" id="IPR003084">
    <property type="entry name" value="HDAC_I/II"/>
</dbReference>
<dbReference type="GO" id="GO:0040029">
    <property type="term" value="P:epigenetic regulation of gene expression"/>
    <property type="evidence" value="ECO:0007669"/>
    <property type="project" value="TreeGrafter"/>
</dbReference>
<comment type="subcellular location">
    <subcellularLocation>
        <location evidence="1 9">Nucleus</location>
    </subcellularLocation>
</comment>
<evidence type="ECO:0000256" key="9">
    <source>
        <dbReference type="PIRNR" id="PIRNR037913"/>
    </source>
</evidence>
<dbReference type="KEGG" id="som:SOMG_00327"/>
<evidence type="ECO:0000256" key="10">
    <source>
        <dbReference type="PIRSR" id="PIRSR037913-1"/>
    </source>
</evidence>
<evidence type="ECO:0000256" key="12">
    <source>
        <dbReference type="PIRSR" id="PIRSR037913-3"/>
    </source>
</evidence>
<keyword evidence="4 9" id="KW-0156">Chromatin regulator</keyword>
<dbReference type="GeneID" id="80873810"/>
<feature type="domain" description="Histone deacetylase" evidence="13">
    <location>
        <begin position="45"/>
        <end position="335"/>
    </location>
</feature>
<dbReference type="PANTHER" id="PTHR10625:SF36">
    <property type="entry name" value="HISTONE DEACETYLASE 3"/>
    <property type="match status" value="1"/>
</dbReference>
<dbReference type="PIRSF" id="PIRSF037913">
    <property type="entry name" value="His_deacetylse_1"/>
    <property type="match status" value="1"/>
</dbReference>
<gene>
    <name evidence="14" type="primary">hos2</name>
    <name evidence="14" type="ORF">SOMG_00327</name>
</gene>
<keyword evidence="12" id="KW-0479">Metal-binding</keyword>
<dbReference type="CDD" id="cd11598">
    <property type="entry name" value="HDAC_Hos2"/>
    <property type="match status" value="1"/>
</dbReference>